<dbReference type="CDD" id="cd03528">
    <property type="entry name" value="Rieske_RO_ferredoxin"/>
    <property type="match status" value="1"/>
</dbReference>
<dbReference type="InterPro" id="IPR010644">
    <property type="entry name" value="ChdC/CLD"/>
</dbReference>
<evidence type="ECO:0000256" key="4">
    <source>
        <dbReference type="ARBA" id="ARBA00022723"/>
    </source>
</evidence>
<evidence type="ECO:0000256" key="5">
    <source>
        <dbReference type="ARBA" id="ARBA00023004"/>
    </source>
</evidence>
<dbReference type="Pfam" id="PF00355">
    <property type="entry name" value="Rieske"/>
    <property type="match status" value="1"/>
</dbReference>
<evidence type="ECO:0000256" key="8">
    <source>
        <dbReference type="ARBA" id="ARBA00029882"/>
    </source>
</evidence>
<dbReference type="EMBL" id="CP062983">
    <property type="protein sequence ID" value="QPC84100.1"/>
    <property type="molecule type" value="Genomic_DNA"/>
</dbReference>
<evidence type="ECO:0000256" key="13">
    <source>
        <dbReference type="SAM" id="MobiDB-lite"/>
    </source>
</evidence>
<dbReference type="Gene3D" id="2.102.10.10">
    <property type="entry name" value="Rieske [2Fe-2S] iron-sulphur domain"/>
    <property type="match status" value="1"/>
</dbReference>
<dbReference type="GO" id="GO:0046872">
    <property type="term" value="F:metal ion binding"/>
    <property type="evidence" value="ECO:0007669"/>
    <property type="project" value="UniProtKB-KW"/>
</dbReference>
<organism evidence="15 16">
    <name type="scientific">Phototrophicus methaneseepsis</name>
    <dbReference type="NCBI Taxonomy" id="2710758"/>
    <lineage>
        <taxon>Bacteria</taxon>
        <taxon>Bacillati</taxon>
        <taxon>Chloroflexota</taxon>
        <taxon>Candidatus Thermofontia</taxon>
        <taxon>Phototrophicales</taxon>
        <taxon>Phototrophicaceae</taxon>
        <taxon>Phototrophicus</taxon>
    </lineage>
</organism>
<dbReference type="InterPro" id="IPR036922">
    <property type="entry name" value="Rieske_2Fe-2S_sf"/>
</dbReference>
<comment type="pathway">
    <text evidence="7">Porphyrin-containing compound metabolism.</text>
</comment>
<sequence length="374" mass="42892">MRPRIPQSPPSPETQAKMQERAERLSKRQYVRFAFYKVDPSWRRLPEPEQAEHKQELLDVVRSFNRRMLLRPYSLMGTRADAEILLWQIAKSPVPFRELASAVMRTRMGAYLTMAYSYFSQTKRSLYEIRTPDGNEDDEERLIIDPTEAKYLFVYPFIKTREWYQLSQYARQGMMDEHIAIGRKYPAVRLNTTYSFGLDDYEFILAFETDEPSDFLDLVQELRESTVSMYTLQDTPLFTCINMRLDEALDALGGPAIAQEVTPGVSEDVWMEVCPLDELGPGESKTIFLEGKMVGVFNVEGTLYALNNRCSHARGPLSEGVVDPVECSVTCPWHYGKFDLRTGQAIDGVVNKPVDTYAVEVRNGVIYVGTTVTY</sequence>
<accession>A0A7S8EBT5</accession>
<keyword evidence="6" id="KW-0411">Iron-sulfur</keyword>
<keyword evidence="5" id="KW-0408">Iron</keyword>
<comment type="catalytic activity">
    <reaction evidence="10">
        <text>Fe-coproporphyrin III + 2 H2O2 + 2 H(+) = heme b + 2 CO2 + 4 H2O</text>
        <dbReference type="Rhea" id="RHEA:56516"/>
        <dbReference type="ChEBI" id="CHEBI:15377"/>
        <dbReference type="ChEBI" id="CHEBI:15378"/>
        <dbReference type="ChEBI" id="CHEBI:16240"/>
        <dbReference type="ChEBI" id="CHEBI:16526"/>
        <dbReference type="ChEBI" id="CHEBI:60344"/>
        <dbReference type="ChEBI" id="CHEBI:68438"/>
        <dbReference type="EC" id="1.3.98.5"/>
    </reaction>
    <physiologicalReaction direction="left-to-right" evidence="10">
        <dbReference type="Rhea" id="RHEA:56517"/>
    </physiologicalReaction>
</comment>
<dbReference type="GO" id="GO:0004497">
    <property type="term" value="F:monooxygenase activity"/>
    <property type="evidence" value="ECO:0007669"/>
    <property type="project" value="UniProtKB-ARBA"/>
</dbReference>
<protein>
    <recommendedName>
        <fullName evidence="1">Coproheme decarboxylase</fullName>
        <ecNumber evidence="12">1.3.98.5</ecNumber>
    </recommendedName>
    <alternativeName>
        <fullName evidence="8">Coproheme III oxidative decarboxylase</fullName>
    </alternativeName>
    <alternativeName>
        <fullName evidence="9">Hydrogen peroxide-dependent heme synthase</fullName>
    </alternativeName>
</protein>
<feature type="region of interest" description="Disordered" evidence="13">
    <location>
        <begin position="1"/>
        <end position="21"/>
    </location>
</feature>
<proteinExistence type="predicted"/>
<dbReference type="AlphaFoldDB" id="A0A7S8EBT5"/>
<dbReference type="InterPro" id="IPR011008">
    <property type="entry name" value="Dimeric_a/b-barrel"/>
</dbReference>
<evidence type="ECO:0000256" key="3">
    <source>
        <dbReference type="ARBA" id="ARBA00022714"/>
    </source>
</evidence>
<evidence type="ECO:0000313" key="16">
    <source>
        <dbReference type="Proteomes" id="UP000594468"/>
    </source>
</evidence>
<dbReference type="SUPFAM" id="SSF54909">
    <property type="entry name" value="Dimeric alpha+beta barrel"/>
    <property type="match status" value="1"/>
</dbReference>
<dbReference type="PANTHER" id="PTHR36843">
    <property type="entry name" value="HEME-DEPENDENT PEROXIDASE YWFI-RELATED"/>
    <property type="match status" value="1"/>
</dbReference>
<dbReference type="EC" id="1.3.98.5" evidence="12"/>
<dbReference type="PANTHER" id="PTHR36843:SF1">
    <property type="entry name" value="COPROHEME DECARBOXYLASE"/>
    <property type="match status" value="1"/>
</dbReference>
<keyword evidence="16" id="KW-1185">Reference proteome</keyword>
<comment type="cofactor">
    <cofactor evidence="11">
        <name>Fe-coproporphyrin III</name>
        <dbReference type="ChEBI" id="CHEBI:68438"/>
    </cofactor>
</comment>
<dbReference type="GO" id="GO:0016705">
    <property type="term" value="F:oxidoreductase activity, acting on paired donors, with incorporation or reduction of molecular oxygen"/>
    <property type="evidence" value="ECO:0007669"/>
    <property type="project" value="UniProtKB-ARBA"/>
</dbReference>
<keyword evidence="2" id="KW-0349">Heme</keyword>
<evidence type="ECO:0000256" key="7">
    <source>
        <dbReference type="ARBA" id="ARBA00023444"/>
    </source>
</evidence>
<dbReference type="GO" id="GO:0051537">
    <property type="term" value="F:2 iron, 2 sulfur cluster binding"/>
    <property type="evidence" value="ECO:0007669"/>
    <property type="project" value="UniProtKB-KW"/>
</dbReference>
<dbReference type="InterPro" id="IPR017941">
    <property type="entry name" value="Rieske_2Fe-2S"/>
</dbReference>
<dbReference type="PROSITE" id="PS51296">
    <property type="entry name" value="RIESKE"/>
    <property type="match status" value="1"/>
</dbReference>
<evidence type="ECO:0000256" key="1">
    <source>
        <dbReference type="ARBA" id="ARBA00014413"/>
    </source>
</evidence>
<evidence type="ECO:0000256" key="10">
    <source>
        <dbReference type="ARBA" id="ARBA00049896"/>
    </source>
</evidence>
<dbReference type="Proteomes" id="UP000594468">
    <property type="component" value="Chromosome"/>
</dbReference>
<feature type="compositionally biased region" description="Pro residues" evidence="13">
    <location>
        <begin position="1"/>
        <end position="12"/>
    </location>
</feature>
<keyword evidence="3" id="KW-0001">2Fe-2S</keyword>
<feature type="domain" description="Rieske" evidence="14">
    <location>
        <begin position="271"/>
        <end position="368"/>
    </location>
</feature>
<dbReference type="Gene3D" id="3.30.70.1030">
    <property type="entry name" value="Apc35880, domain 1"/>
    <property type="match status" value="2"/>
</dbReference>
<gene>
    <name evidence="15" type="ORF">G4Y79_06920</name>
</gene>
<evidence type="ECO:0000259" key="14">
    <source>
        <dbReference type="PROSITE" id="PS51296"/>
    </source>
</evidence>
<keyword evidence="4" id="KW-0479">Metal-binding</keyword>
<dbReference type="KEGG" id="pmet:G4Y79_06920"/>
<dbReference type="RefSeq" id="WP_195172164.1">
    <property type="nucleotide sequence ID" value="NZ_CP062983.1"/>
</dbReference>
<dbReference type="Pfam" id="PF06778">
    <property type="entry name" value="Chlor_dismutase"/>
    <property type="match status" value="1"/>
</dbReference>
<evidence type="ECO:0000256" key="9">
    <source>
        <dbReference type="ARBA" id="ARBA00030236"/>
    </source>
</evidence>
<dbReference type="SUPFAM" id="SSF50022">
    <property type="entry name" value="ISP domain"/>
    <property type="match status" value="1"/>
</dbReference>
<evidence type="ECO:0000313" key="15">
    <source>
        <dbReference type="EMBL" id="QPC84100.1"/>
    </source>
</evidence>
<evidence type="ECO:0000256" key="12">
    <source>
        <dbReference type="ARBA" id="ARBA00050019"/>
    </source>
</evidence>
<reference evidence="15 16" key="1">
    <citation type="submission" date="2020-02" db="EMBL/GenBank/DDBJ databases">
        <authorList>
            <person name="Zheng R.K."/>
            <person name="Sun C.M."/>
        </authorList>
    </citation>
    <scope>NUCLEOTIDE SEQUENCE [LARGE SCALE GENOMIC DNA]</scope>
    <source>
        <strain evidence="16">rifampicinis</strain>
    </source>
</reference>
<dbReference type="GO" id="GO:0020037">
    <property type="term" value="F:heme binding"/>
    <property type="evidence" value="ECO:0007669"/>
    <property type="project" value="InterPro"/>
</dbReference>
<evidence type="ECO:0000256" key="6">
    <source>
        <dbReference type="ARBA" id="ARBA00023014"/>
    </source>
</evidence>
<name>A0A7S8EBT5_9CHLR</name>
<evidence type="ECO:0000256" key="11">
    <source>
        <dbReference type="ARBA" id="ARBA00049935"/>
    </source>
</evidence>
<evidence type="ECO:0000256" key="2">
    <source>
        <dbReference type="ARBA" id="ARBA00022617"/>
    </source>
</evidence>